<evidence type="ECO:0000256" key="1">
    <source>
        <dbReference type="ARBA" id="ARBA00022737"/>
    </source>
</evidence>
<evidence type="ECO:0000256" key="3">
    <source>
        <dbReference type="SAM" id="Coils"/>
    </source>
</evidence>
<keyword evidence="7" id="KW-1185">Reference proteome</keyword>
<dbReference type="SUPFAM" id="SSF47576">
    <property type="entry name" value="Calponin-homology domain, CH-domain"/>
    <property type="match status" value="1"/>
</dbReference>
<evidence type="ECO:0000259" key="5">
    <source>
        <dbReference type="PROSITE" id="PS50021"/>
    </source>
</evidence>
<feature type="compositionally biased region" description="Low complexity" evidence="4">
    <location>
        <begin position="427"/>
        <end position="507"/>
    </location>
</feature>
<feature type="compositionally biased region" description="Basic and acidic residues" evidence="4">
    <location>
        <begin position="390"/>
        <end position="425"/>
    </location>
</feature>
<feature type="coiled-coil region" evidence="3">
    <location>
        <begin position="1665"/>
        <end position="1742"/>
    </location>
</feature>
<feature type="region of interest" description="Disordered" evidence="4">
    <location>
        <begin position="1637"/>
        <end position="1661"/>
    </location>
</feature>
<evidence type="ECO:0000313" key="7">
    <source>
        <dbReference type="Proteomes" id="UP000749646"/>
    </source>
</evidence>
<feature type="domain" description="Calponin-homology (CH)" evidence="5">
    <location>
        <begin position="200"/>
        <end position="315"/>
    </location>
</feature>
<feature type="non-terminal residue" evidence="6">
    <location>
        <position position="1"/>
    </location>
</feature>
<feature type="region of interest" description="Disordered" evidence="4">
    <location>
        <begin position="340"/>
        <end position="370"/>
    </location>
</feature>
<organism evidence="6 7">
    <name type="scientific">Modicella reniformis</name>
    <dbReference type="NCBI Taxonomy" id="1440133"/>
    <lineage>
        <taxon>Eukaryota</taxon>
        <taxon>Fungi</taxon>
        <taxon>Fungi incertae sedis</taxon>
        <taxon>Mucoromycota</taxon>
        <taxon>Mortierellomycotina</taxon>
        <taxon>Mortierellomycetes</taxon>
        <taxon>Mortierellales</taxon>
        <taxon>Mortierellaceae</taxon>
        <taxon>Modicella</taxon>
    </lineage>
</organism>
<feature type="coiled-coil region" evidence="3">
    <location>
        <begin position="1862"/>
        <end position="1889"/>
    </location>
</feature>
<reference evidence="6" key="1">
    <citation type="journal article" date="2020" name="Fungal Divers.">
        <title>Resolving the Mortierellaceae phylogeny through synthesis of multi-gene phylogenetics and phylogenomics.</title>
        <authorList>
            <person name="Vandepol N."/>
            <person name="Liber J."/>
            <person name="Desiro A."/>
            <person name="Na H."/>
            <person name="Kennedy M."/>
            <person name="Barry K."/>
            <person name="Grigoriev I.V."/>
            <person name="Miller A.N."/>
            <person name="O'Donnell K."/>
            <person name="Stajich J.E."/>
            <person name="Bonito G."/>
        </authorList>
    </citation>
    <scope>NUCLEOTIDE SEQUENCE</scope>
    <source>
        <strain evidence="6">MES-2147</strain>
    </source>
</reference>
<dbReference type="InterPro" id="IPR001589">
    <property type="entry name" value="Actinin_actin-bd_CS"/>
</dbReference>
<feature type="compositionally biased region" description="Basic and acidic residues" evidence="4">
    <location>
        <begin position="354"/>
        <end position="370"/>
    </location>
</feature>
<evidence type="ECO:0000256" key="4">
    <source>
        <dbReference type="SAM" id="MobiDB-lite"/>
    </source>
</evidence>
<evidence type="ECO:0000256" key="2">
    <source>
        <dbReference type="ARBA" id="ARBA00023203"/>
    </source>
</evidence>
<comment type="caution">
    <text evidence="6">The sequence shown here is derived from an EMBL/GenBank/DDBJ whole genome shotgun (WGS) entry which is preliminary data.</text>
</comment>
<dbReference type="Proteomes" id="UP000749646">
    <property type="component" value="Unassembled WGS sequence"/>
</dbReference>
<feature type="region of interest" description="Disordered" evidence="4">
    <location>
        <begin position="390"/>
        <end position="534"/>
    </location>
</feature>
<dbReference type="InterPro" id="IPR001715">
    <property type="entry name" value="CH_dom"/>
</dbReference>
<dbReference type="Pfam" id="PF00307">
    <property type="entry name" value="CH"/>
    <property type="match status" value="2"/>
</dbReference>
<keyword evidence="3" id="KW-0175">Coiled coil</keyword>
<evidence type="ECO:0000313" key="6">
    <source>
        <dbReference type="EMBL" id="KAG0003283.1"/>
    </source>
</evidence>
<keyword evidence="1" id="KW-0677">Repeat</keyword>
<feature type="region of interest" description="Disordered" evidence="4">
    <location>
        <begin position="1543"/>
        <end position="1562"/>
    </location>
</feature>
<dbReference type="SMART" id="SM00033">
    <property type="entry name" value="CH"/>
    <property type="match status" value="2"/>
</dbReference>
<accession>A0A9P6SUH1</accession>
<dbReference type="PROSITE" id="PS00020">
    <property type="entry name" value="ACTININ_2"/>
    <property type="match status" value="1"/>
</dbReference>
<sequence>MSWLLKSKRLQSAGHGVNGGIYNNVSSSHSSNSLIPQHHHLDPGEDMVRQIAASHDTQKTTFMHWVNFQLAKIPNQMPMTAIDRDLRDGKRLVALLEHVSKEPLKPERGGMRIHQMANVTKAIAFLEKRTDEDLTSIGSEDIVDGKLKLTLGLIWIIIYRFQIQQIANTMAELCPFLTLDDVIEGDESPKGKKKSSSQQIDAKQALLRWVRYQLEDYSDVIPPIQDFHRSWRTGLAFAALIHRHDPDFLPEFYSDILPLPFETNEEWRAILSKAFEVALLKMSLPRLLEPDDLVVETPDERCIMTYVSEYYIVMSKHQVEQDPALTAELRARRLQAKHDRLALAGEDQQTNQRRLQEEDDRRLRDEQEESERIRLKRMEIEGWPLRAAERVKEEEEANKKKREEEEDRRLQRKLNREQREREKNEVPSSSSSHPPIQQQASNSTTTTTTTIDPSSSSTHDDNNNPTLTTTTADTVITTAATPNNGEGSSLSSKKNSAESSGMDSVSSESEHEYSDTDTEPTDPREQENRQSKLEEKLNEYRQGVEELLQWVREQDEGFPQIPDTSTLLDRARDLDPLIEGITAVEEEQTIKEHIMSHFHDVREELLEFETPNLNPDQVSEVDKRWWDLEVLWNIVTEKVLKAKDVAGEIKWIIDCSQEITRVNGEISKFEAQLEAFAEKRTQETLQERSQIGVLEEQDLSLKSISFLLKTYLDFLRSLMDPKVHHHTAPEHLTALKHELTEIRLPRLGGVIENAQHNLDNDRLLRAFLESFAASNEWIGESIEWLANIQVPIFVSKDHWNGGSTVKEYLARDASQDPHLDFFQKEVDEHKGDVEEEQSDLNTIRASGLAKLDEQSKDVVKSVTASQDVTAEGTIKTVEDLMHGLLTSLEKVERLLPKETEHCTFAARVLDHLRDVEGVLVKLEEASAAIDKWEMRQPDAEVEALVIQTETKFEGVDSSLKNDQGERTVLEVVQARHSGLSLIVKNLRVCFLQKQEAIKGDRMMKEFLDRTRVCQTALQNFKTKFQDPAPLTGFGSENLKAFDDFTHLVHTTGESFDKYENDDYAGYLEMGTRVKTTAVNSNARQDPAVVQSKLHNLSDLLNNVKTLKADRERDMTTVAECRKLTASLATLRSDLETLEKHLTELEHLEPHQENDLVELGHRANHLNSQFALLEQENVFRILTQDPSCSKMFKDISQRQQSIQTTQERLQAKLEVKQQWNMAWDSFDERTKALQQYLEDVEQSIQDRGFVSLDILADDESVWKRTDDAVRDAEVGNGETVNNLEDFSVSRMPELLTLAKALQQVVELAGGIEHMDETRAEQFRESERLQQWFQDRVQQVGLLNDHEKHQLDTLQQRLVWSQQLAESKVDVDVLKNSCEDALSQFVEILKSCGQSGDTTGLNDTAAEQLKQQAEHLVSLAAKQKQARFDDALNTYSSLKELILTPNKDSKDDSEKSIPAHLEKELSAFKAQYDHLDHQLDYACQLADHAHQVALYLEKNDTIDIKLGAVAVELKCEMEATQEAIDQAETIRADVQTLSKELEQIMSSGPRSSDDDTQSASNPMQNEYPTLLESLLKKRFDHTSELSEGLSPLLEDYKELLQYQDGLRTLAKDLETHGEWLQPSNDKVCQAGDRLQDLFSSWPTESSTPEASQSSPDSVTMKKQSDELNNLQSVLNQEAAHVENKEQEFEALKNNITEALQKATIHSKQLQFGLEKSLDSIEDKVQELKTDMRHKSQQLECLEKQLAWEQELEGAKTLCRDLDNDIAQFTTQQAMWKMTGSSNVDSAEAQQQLEQFMDRAVADFEARLKSFEDQQKPKVDQAWAKVCGAVSVIEKSMPADFETRNDGLGEACQELRTRMAYTADVVKQRKALENMNARIRELEGLQADLASRSINSDENLE</sequence>
<feature type="coiled-coil region" evidence="3">
    <location>
        <begin position="1120"/>
        <end position="1147"/>
    </location>
</feature>
<dbReference type="EMBL" id="JAAAHW010000364">
    <property type="protein sequence ID" value="KAG0003283.1"/>
    <property type="molecule type" value="Genomic_DNA"/>
</dbReference>
<dbReference type="PANTHER" id="PTHR11915">
    <property type="entry name" value="SPECTRIN/FILAMIN RELATED CYTOSKELETAL PROTEIN"/>
    <property type="match status" value="1"/>
</dbReference>
<keyword evidence="2" id="KW-0009">Actin-binding</keyword>
<feature type="compositionally biased region" description="Basic and acidic residues" evidence="4">
    <location>
        <begin position="521"/>
        <end position="534"/>
    </location>
</feature>
<proteinExistence type="predicted"/>
<dbReference type="InterPro" id="IPR036872">
    <property type="entry name" value="CH_dom_sf"/>
</dbReference>
<protein>
    <recommendedName>
        <fullName evidence="5">Calponin-homology (CH) domain-containing protein</fullName>
    </recommendedName>
</protein>
<dbReference type="GO" id="GO:0003779">
    <property type="term" value="F:actin binding"/>
    <property type="evidence" value="ECO:0007669"/>
    <property type="project" value="UniProtKB-KW"/>
</dbReference>
<gene>
    <name evidence="6" type="ORF">BGZ65_001863</name>
</gene>
<dbReference type="Gene3D" id="1.10.418.10">
    <property type="entry name" value="Calponin-like domain"/>
    <property type="match status" value="2"/>
</dbReference>
<name>A0A9P6SUH1_9FUNG</name>
<dbReference type="PROSITE" id="PS50021">
    <property type="entry name" value="CH"/>
    <property type="match status" value="2"/>
</dbReference>
<dbReference type="OrthoDB" id="10017054at2759"/>
<feature type="domain" description="Calponin-homology (CH)" evidence="5">
    <location>
        <begin position="56"/>
        <end position="162"/>
    </location>
</feature>